<dbReference type="GO" id="GO:0031505">
    <property type="term" value="P:fungal-type cell wall organization"/>
    <property type="evidence" value="ECO:0007669"/>
    <property type="project" value="TreeGrafter"/>
</dbReference>
<dbReference type="PANTHER" id="PTHR10788">
    <property type="entry name" value="TREHALOSE-6-PHOSPHATE SYNTHASE"/>
    <property type="match status" value="1"/>
</dbReference>
<keyword evidence="2" id="KW-1185">Reference proteome</keyword>
<dbReference type="GO" id="GO:0005946">
    <property type="term" value="C:alpha,alpha-trehalose-phosphate synthase complex (UDP-forming)"/>
    <property type="evidence" value="ECO:0007669"/>
    <property type="project" value="TreeGrafter"/>
</dbReference>
<dbReference type="GO" id="GO:0004805">
    <property type="term" value="F:trehalose-phosphatase activity"/>
    <property type="evidence" value="ECO:0007669"/>
    <property type="project" value="TreeGrafter"/>
</dbReference>
<dbReference type="CDD" id="cd03788">
    <property type="entry name" value="GT20_TPS"/>
    <property type="match status" value="1"/>
</dbReference>
<dbReference type="EMBL" id="AZNH01000157">
    <property type="protein sequence ID" value="KID81367.1"/>
    <property type="molecule type" value="Genomic_DNA"/>
</dbReference>
<dbReference type="PANTHER" id="PTHR10788:SF123">
    <property type="entry name" value="TREHALOSE-PHOSPHATASE"/>
    <property type="match status" value="1"/>
</dbReference>
<dbReference type="HOGENOM" id="CLU_002351_7_3_1"/>
<dbReference type="Pfam" id="PF00982">
    <property type="entry name" value="Glyco_transf_20"/>
    <property type="match status" value="1"/>
</dbReference>
<dbReference type="GO" id="GO:0003825">
    <property type="term" value="F:alpha,alpha-trehalose-phosphate synthase (UDP-forming) activity"/>
    <property type="evidence" value="ECO:0007669"/>
    <property type="project" value="TreeGrafter"/>
</dbReference>
<dbReference type="GO" id="GO:0005829">
    <property type="term" value="C:cytosol"/>
    <property type="evidence" value="ECO:0007669"/>
    <property type="project" value="TreeGrafter"/>
</dbReference>
<accession>A0A0B4GNR9</accession>
<dbReference type="InterPro" id="IPR001830">
    <property type="entry name" value="Glyco_trans_20"/>
</dbReference>
<dbReference type="Gene3D" id="3.40.50.2000">
    <property type="entry name" value="Glycogen Phosphorylase B"/>
    <property type="match status" value="2"/>
</dbReference>
<dbReference type="Proteomes" id="UP000031192">
    <property type="component" value="Unassembled WGS sequence"/>
</dbReference>
<dbReference type="GO" id="GO:0005992">
    <property type="term" value="P:trehalose biosynthetic process"/>
    <property type="evidence" value="ECO:0007669"/>
    <property type="project" value="InterPro"/>
</dbReference>
<organism evidence="1 2">
    <name type="scientific">Metarhizium guizhouense (strain ARSEF 977)</name>
    <dbReference type="NCBI Taxonomy" id="1276136"/>
    <lineage>
        <taxon>Eukaryota</taxon>
        <taxon>Fungi</taxon>
        <taxon>Dikarya</taxon>
        <taxon>Ascomycota</taxon>
        <taxon>Pezizomycotina</taxon>
        <taxon>Sordariomycetes</taxon>
        <taxon>Hypocreomycetidae</taxon>
        <taxon>Hypocreales</taxon>
        <taxon>Clavicipitaceae</taxon>
        <taxon>Metarhizium</taxon>
    </lineage>
</organism>
<dbReference type="AlphaFoldDB" id="A0A0B4GNR9"/>
<evidence type="ECO:0000313" key="2">
    <source>
        <dbReference type="Proteomes" id="UP000031192"/>
    </source>
</evidence>
<dbReference type="SUPFAM" id="SSF53756">
    <property type="entry name" value="UDP-Glycosyltransferase/glycogen phosphorylase"/>
    <property type="match status" value="1"/>
</dbReference>
<gene>
    <name evidence="1" type="ORF">MGU_11261</name>
</gene>
<comment type="caution">
    <text evidence="1">The sequence shown here is derived from an EMBL/GenBank/DDBJ whole genome shotgun (WGS) entry which is preliminary data.</text>
</comment>
<name>A0A0B4GNR9_METGA</name>
<protein>
    <submittedName>
        <fullName evidence="1">Glycosyltransferase family 20 protein</fullName>
    </submittedName>
</protein>
<sequence>MDALYYLSSEASPWNHTVIGWTGEIGRVSDDASLALTPRRASISAATLPSWKEFALKEAEMIAEDISLTNSSREKLEELLYNDYITTIPVWLAGEGETVQGGRIVLHQQSRWRRYAEHDICALFHYKQHPPTDGRKADARWKDYYRMNEAFADKVSQVYKAGDVIMVHDYYLMLLPEMLRQRHPNIHILFFLESPFPSSELMRCLHRREELLRGVLEADLICFQTFHYAQHFASSCSRILGYLANNEWVESPRRRVGIGLFPAGINVSNLLSRAFNDAVEEKVTQLAKLHKGYKIIVGCEPLDRLGGVDKKLQAFQCFLERYPEWRDNVVLIQIMGPVTIEDDGGDNTTYTRKVNELAGTINRTYGSLGFTPVQIHSQQLSQDEYLAVLRLGDVALNTCVREGLSTTSMEYVACQRNREGVLVISEFSGTASNMPDAIKVNPWDSTQVADQIYNALTMGRTQRKRVHKVLYDYITSGNVEHYVSSMLQSLVQIL</sequence>
<dbReference type="GO" id="GO:0034605">
    <property type="term" value="P:cellular response to heat"/>
    <property type="evidence" value="ECO:0007669"/>
    <property type="project" value="TreeGrafter"/>
</dbReference>
<proteinExistence type="predicted"/>
<reference evidence="1 2" key="1">
    <citation type="journal article" date="2014" name="Proc. Natl. Acad. Sci. U.S.A.">
        <title>Trajectory and genomic determinants of fungal-pathogen speciation and host adaptation.</title>
        <authorList>
            <person name="Hu X."/>
            <person name="Xiao G."/>
            <person name="Zheng P."/>
            <person name="Shang Y."/>
            <person name="Su Y."/>
            <person name="Zhang X."/>
            <person name="Liu X."/>
            <person name="Zhan S."/>
            <person name="St Leger R.J."/>
            <person name="Wang C."/>
        </authorList>
    </citation>
    <scope>NUCLEOTIDE SEQUENCE [LARGE SCALE GENOMIC DNA]</scope>
    <source>
        <strain evidence="1 2">ARSEF 977</strain>
    </source>
</reference>
<evidence type="ECO:0000313" key="1">
    <source>
        <dbReference type="EMBL" id="KID81367.1"/>
    </source>
</evidence>